<evidence type="ECO:0000256" key="4">
    <source>
        <dbReference type="ARBA" id="ARBA00023242"/>
    </source>
</evidence>
<dbReference type="FunFam" id="3.30.1490.120:FF:000006">
    <property type="entry name" value="DNA-directed RNA polymerase"/>
    <property type="match status" value="1"/>
</dbReference>
<dbReference type="Proteomes" id="UP000515211">
    <property type="component" value="Chromosome 7"/>
</dbReference>
<dbReference type="GO" id="GO:0006362">
    <property type="term" value="P:transcription elongation by RNA polymerase I"/>
    <property type="evidence" value="ECO:0007669"/>
    <property type="project" value="TreeGrafter"/>
</dbReference>
<comment type="subcellular location">
    <subcellularLocation>
        <location evidence="1 5">Nucleus</location>
    </subcellularLocation>
</comment>
<gene>
    <name evidence="7" type="primary">LOC107496802</name>
</gene>
<dbReference type="RefSeq" id="XP_020982950.1">
    <property type="nucleotide sequence ID" value="XM_021127291.2"/>
</dbReference>
<evidence type="ECO:0000256" key="3">
    <source>
        <dbReference type="ARBA" id="ARBA00023163"/>
    </source>
</evidence>
<evidence type="ECO:0000256" key="1">
    <source>
        <dbReference type="ARBA" id="ARBA00004123"/>
    </source>
</evidence>
<dbReference type="GeneID" id="107496802"/>
<keyword evidence="3 5" id="KW-0804">Transcription</keyword>
<keyword evidence="6" id="KW-1185">Reference proteome</keyword>
<organism evidence="6 7">
    <name type="scientific">Arachis duranensis</name>
    <name type="common">Wild peanut</name>
    <dbReference type="NCBI Taxonomy" id="130453"/>
    <lineage>
        <taxon>Eukaryota</taxon>
        <taxon>Viridiplantae</taxon>
        <taxon>Streptophyta</taxon>
        <taxon>Embryophyta</taxon>
        <taxon>Tracheophyta</taxon>
        <taxon>Spermatophyta</taxon>
        <taxon>Magnoliopsida</taxon>
        <taxon>eudicotyledons</taxon>
        <taxon>Gunneridae</taxon>
        <taxon>Pentapetalae</taxon>
        <taxon>rosids</taxon>
        <taxon>fabids</taxon>
        <taxon>Fabales</taxon>
        <taxon>Fabaceae</taxon>
        <taxon>Papilionoideae</taxon>
        <taxon>50 kb inversion clade</taxon>
        <taxon>dalbergioids sensu lato</taxon>
        <taxon>Dalbergieae</taxon>
        <taxon>Pterocarpus clade</taxon>
        <taxon>Arachis</taxon>
    </lineage>
</organism>
<reference evidence="7" key="2">
    <citation type="submission" date="2025-08" db="UniProtKB">
        <authorList>
            <consortium name="RefSeq"/>
        </authorList>
    </citation>
    <scope>IDENTIFICATION</scope>
    <source>
        <tissue evidence="7">Whole plant</tissue>
    </source>
</reference>
<evidence type="ECO:0000256" key="2">
    <source>
        <dbReference type="ARBA" id="ARBA00022478"/>
    </source>
</evidence>
<protein>
    <recommendedName>
        <fullName evidence="5">DNA-directed RNA polymerase subunit</fullName>
    </recommendedName>
</protein>
<proteinExistence type="predicted"/>
<evidence type="ECO:0000313" key="6">
    <source>
        <dbReference type="Proteomes" id="UP000515211"/>
    </source>
</evidence>
<dbReference type="AlphaFoldDB" id="A0A6P5MER8"/>
<dbReference type="InterPro" id="IPR036898">
    <property type="entry name" value="RNA_pol_Rpb7-like_N_sf"/>
</dbReference>
<dbReference type="GO" id="GO:0005736">
    <property type="term" value="C:RNA polymerase I complex"/>
    <property type="evidence" value="ECO:0007669"/>
    <property type="project" value="TreeGrafter"/>
</dbReference>
<keyword evidence="2 5" id="KW-0240">DNA-directed RNA polymerase</keyword>
<accession>A0A6P5MER8</accession>
<evidence type="ECO:0000256" key="5">
    <source>
        <dbReference type="RuleBase" id="RU369086"/>
    </source>
</evidence>
<dbReference type="PANTHER" id="PTHR12709">
    <property type="entry name" value="DNA-DIRECTED RNA POLYMERASE II, III"/>
    <property type="match status" value="1"/>
</dbReference>
<sequence length="154" mass="17176">MEGLKVSNANLTVYLHPSKSRDASEAILRELSSLLFTFSEALDGVVLAYDINSLDNKAAKILSGVIPYFGVPLSVDLLLFSPKPDMLLEGKVVKLSQESIHVVVLGFSSAIITEKDIREEFVYKIKHEQDVYASKSHKRHVIKVGTMIRFSVKR</sequence>
<name>A0A6P5MER8_ARADU</name>
<keyword evidence="4 5" id="KW-0539">Nucleus</keyword>
<dbReference type="InterPro" id="IPR045113">
    <property type="entry name" value="Rpb7-like"/>
</dbReference>
<dbReference type="GO" id="GO:0006352">
    <property type="term" value="P:DNA-templated transcription initiation"/>
    <property type="evidence" value="ECO:0007669"/>
    <property type="project" value="UniProtKB-UniRule"/>
</dbReference>
<dbReference type="PANTHER" id="PTHR12709:SF5">
    <property type="entry name" value="DNA-DIRECTED RNA POLYMERASE I SUBUNIT RPA43"/>
    <property type="match status" value="1"/>
</dbReference>
<dbReference type="Gene3D" id="3.30.1490.120">
    <property type="entry name" value="RNA polymerase Rpb7-like, N-terminal domain"/>
    <property type="match status" value="1"/>
</dbReference>
<comment type="function">
    <text evidence="5">DNA-dependent RNA polymerase which catalyzes the transcription of DNA into RNA using the four ribonucleoside triphosphates as substrates.</text>
</comment>
<reference evidence="6" key="1">
    <citation type="journal article" date="2016" name="Nat. Genet.">
        <title>The genome sequences of Arachis duranensis and Arachis ipaensis, the diploid ancestors of cultivated peanut.</title>
        <authorList>
            <person name="Bertioli D.J."/>
            <person name="Cannon S.B."/>
            <person name="Froenicke L."/>
            <person name="Huang G."/>
            <person name="Farmer A.D."/>
            <person name="Cannon E.K."/>
            <person name="Liu X."/>
            <person name="Gao D."/>
            <person name="Clevenger J."/>
            <person name="Dash S."/>
            <person name="Ren L."/>
            <person name="Moretzsohn M.C."/>
            <person name="Shirasawa K."/>
            <person name="Huang W."/>
            <person name="Vidigal B."/>
            <person name="Abernathy B."/>
            <person name="Chu Y."/>
            <person name="Niederhuth C.E."/>
            <person name="Umale P."/>
            <person name="Araujo A.C."/>
            <person name="Kozik A."/>
            <person name="Kim K.D."/>
            <person name="Burow M.D."/>
            <person name="Varshney R.K."/>
            <person name="Wang X."/>
            <person name="Zhang X."/>
            <person name="Barkley N."/>
            <person name="Guimaraes P.M."/>
            <person name="Isobe S."/>
            <person name="Guo B."/>
            <person name="Liao B."/>
            <person name="Stalker H.T."/>
            <person name="Schmitz R.J."/>
            <person name="Scheffler B.E."/>
            <person name="Leal-Bertioli S.C."/>
            <person name="Xun X."/>
            <person name="Jackson S.A."/>
            <person name="Michelmore R."/>
            <person name="Ozias-Akins P."/>
        </authorList>
    </citation>
    <scope>NUCLEOTIDE SEQUENCE [LARGE SCALE GENOMIC DNA]</scope>
    <source>
        <strain evidence="6">cv. V14167</strain>
    </source>
</reference>
<evidence type="ECO:0000313" key="7">
    <source>
        <dbReference type="RefSeq" id="XP_020982950.1"/>
    </source>
</evidence>